<name>A0ABS6YQD5_9ACTN</name>
<sequence>MRRRLTFGTAGLAAALLLALAGPAAGTAHAAGPAKAAALAGPCAGHKVRTLPFSTGRIEVFKTRGFVCAVTIAKRTGARKAMSVSVQARGSRPARDQGRYTHRAGPVVVHAGNRCVRVTGKVSGRGASSGWILC</sequence>
<comment type="caution">
    <text evidence="2">The sequence shown here is derived from an EMBL/GenBank/DDBJ whole genome shotgun (WGS) entry which is preliminary data.</text>
</comment>
<protein>
    <recommendedName>
        <fullName evidence="4">Secreted protein</fullName>
    </recommendedName>
</protein>
<evidence type="ECO:0000256" key="1">
    <source>
        <dbReference type="SAM" id="SignalP"/>
    </source>
</evidence>
<gene>
    <name evidence="2" type="ORF">GKQ77_17300</name>
</gene>
<keyword evidence="1" id="KW-0732">Signal</keyword>
<accession>A0ABS6YQD5</accession>
<keyword evidence="3" id="KW-1185">Reference proteome</keyword>
<dbReference type="Proteomes" id="UP001197114">
    <property type="component" value="Unassembled WGS sequence"/>
</dbReference>
<feature type="signal peptide" evidence="1">
    <location>
        <begin position="1"/>
        <end position="30"/>
    </location>
</feature>
<evidence type="ECO:0000313" key="3">
    <source>
        <dbReference type="Proteomes" id="UP001197114"/>
    </source>
</evidence>
<evidence type="ECO:0000313" key="2">
    <source>
        <dbReference type="EMBL" id="MBW5423300.1"/>
    </source>
</evidence>
<proteinExistence type="predicted"/>
<feature type="chain" id="PRO_5045836757" description="Secreted protein" evidence="1">
    <location>
        <begin position="31"/>
        <end position="134"/>
    </location>
</feature>
<dbReference type="EMBL" id="WMBF01000175">
    <property type="protein sequence ID" value="MBW5423300.1"/>
    <property type="molecule type" value="Genomic_DNA"/>
</dbReference>
<evidence type="ECO:0008006" key="4">
    <source>
        <dbReference type="Google" id="ProtNLM"/>
    </source>
</evidence>
<reference evidence="2 3" key="1">
    <citation type="submission" date="2019-11" db="EMBL/GenBank/DDBJ databases">
        <authorList>
            <person name="Ay H."/>
        </authorList>
    </citation>
    <scope>NUCLEOTIDE SEQUENCE [LARGE SCALE GENOMIC DNA]</scope>
    <source>
        <strain evidence="2 3">BG9H</strain>
    </source>
</reference>
<organism evidence="2 3">
    <name type="scientific">Streptomyces anatolicus</name>
    <dbReference type="NCBI Taxonomy" id="2675858"/>
    <lineage>
        <taxon>Bacteria</taxon>
        <taxon>Bacillati</taxon>
        <taxon>Actinomycetota</taxon>
        <taxon>Actinomycetes</taxon>
        <taxon>Kitasatosporales</taxon>
        <taxon>Streptomycetaceae</taxon>
        <taxon>Streptomyces</taxon>
    </lineage>
</organism>